<dbReference type="SUPFAM" id="SSF81296">
    <property type="entry name" value="E set domains"/>
    <property type="match status" value="1"/>
</dbReference>
<evidence type="ECO:0000256" key="12">
    <source>
        <dbReference type="SAM" id="SignalP"/>
    </source>
</evidence>
<feature type="region of interest" description="Disordered" evidence="11">
    <location>
        <begin position="123"/>
        <end position="151"/>
    </location>
</feature>
<feature type="domain" description="Fibronectin type-III" evidence="13">
    <location>
        <begin position="143"/>
        <end position="228"/>
    </location>
</feature>
<dbReference type="InterPro" id="IPR003961">
    <property type="entry name" value="FN3_dom"/>
</dbReference>
<dbReference type="AlphaFoldDB" id="A0A7D3XQ62"/>
<evidence type="ECO:0000256" key="7">
    <source>
        <dbReference type="ARBA" id="ARBA00023277"/>
    </source>
</evidence>
<dbReference type="SUPFAM" id="SSF54556">
    <property type="entry name" value="Chitinase insertion domain"/>
    <property type="match status" value="1"/>
</dbReference>
<evidence type="ECO:0000259" key="13">
    <source>
        <dbReference type="PROSITE" id="PS50853"/>
    </source>
</evidence>
<evidence type="ECO:0000313" key="16">
    <source>
        <dbReference type="Proteomes" id="UP000503088"/>
    </source>
</evidence>
<accession>A0A7D3XQ62</accession>
<gene>
    <name evidence="15" type="ORF">GXN76_06525</name>
</gene>
<dbReference type="GO" id="GO:0008061">
    <property type="term" value="F:chitin binding"/>
    <property type="evidence" value="ECO:0007669"/>
    <property type="project" value="InterPro"/>
</dbReference>
<dbReference type="Gene3D" id="2.60.40.10">
    <property type="entry name" value="Immunoglobulins"/>
    <property type="match status" value="2"/>
</dbReference>
<dbReference type="KEGG" id="kpul:GXN76_06525"/>
<organism evidence="15 16">
    <name type="scientific">Kroppenstedtia pulmonis</name>
    <dbReference type="NCBI Taxonomy" id="1380685"/>
    <lineage>
        <taxon>Bacteria</taxon>
        <taxon>Bacillati</taxon>
        <taxon>Bacillota</taxon>
        <taxon>Bacilli</taxon>
        <taxon>Bacillales</taxon>
        <taxon>Thermoactinomycetaceae</taxon>
        <taxon>Kroppenstedtia</taxon>
    </lineage>
</organism>
<evidence type="ECO:0000256" key="4">
    <source>
        <dbReference type="ARBA" id="ARBA00022729"/>
    </source>
</evidence>
<evidence type="ECO:0000256" key="2">
    <source>
        <dbReference type="ARBA" id="ARBA00009121"/>
    </source>
</evidence>
<dbReference type="Pfam" id="PF00041">
    <property type="entry name" value="fn3"/>
    <property type="match status" value="1"/>
</dbReference>
<keyword evidence="7" id="KW-0119">Carbohydrate metabolism</keyword>
<feature type="domain" description="GH18" evidence="14">
    <location>
        <begin position="238"/>
        <end position="611"/>
    </location>
</feature>
<comment type="catalytic activity">
    <reaction evidence="1">
        <text>Random endo-hydrolysis of N-acetyl-beta-D-glucosaminide (1-&gt;4)-beta-linkages in chitin and chitodextrins.</text>
        <dbReference type="EC" id="3.2.1.14"/>
    </reaction>
</comment>
<dbReference type="PANTHER" id="PTHR11177">
    <property type="entry name" value="CHITINASE"/>
    <property type="match status" value="1"/>
</dbReference>
<dbReference type="PANTHER" id="PTHR11177:SF317">
    <property type="entry name" value="CHITINASE 12-RELATED"/>
    <property type="match status" value="1"/>
</dbReference>
<dbReference type="PRINTS" id="PR00551">
    <property type="entry name" value="2SGLOBULIN"/>
</dbReference>
<dbReference type="PROSITE" id="PS51910">
    <property type="entry name" value="GH18_2"/>
    <property type="match status" value="1"/>
</dbReference>
<dbReference type="InterPro" id="IPR011583">
    <property type="entry name" value="Chitinase_II/V-like_cat"/>
</dbReference>
<dbReference type="Pfam" id="PF08329">
    <property type="entry name" value="ChitinaseA_N"/>
    <property type="match status" value="1"/>
</dbReference>
<dbReference type="InterPro" id="IPR050314">
    <property type="entry name" value="Glycosyl_Hydrlase_18"/>
</dbReference>
<dbReference type="PROSITE" id="PS50853">
    <property type="entry name" value="FN3"/>
    <property type="match status" value="1"/>
</dbReference>
<dbReference type="GO" id="GO:0006032">
    <property type="term" value="P:chitin catabolic process"/>
    <property type="evidence" value="ECO:0007669"/>
    <property type="project" value="UniProtKB-KW"/>
</dbReference>
<evidence type="ECO:0000256" key="11">
    <source>
        <dbReference type="SAM" id="MobiDB-lite"/>
    </source>
</evidence>
<dbReference type="InterPro" id="IPR013540">
    <property type="entry name" value="ChitinaseA_N"/>
</dbReference>
<dbReference type="Gene3D" id="3.20.20.80">
    <property type="entry name" value="Glycosidases"/>
    <property type="match status" value="1"/>
</dbReference>
<feature type="compositionally biased region" description="Basic and acidic residues" evidence="11">
    <location>
        <begin position="227"/>
        <end position="237"/>
    </location>
</feature>
<keyword evidence="5 10" id="KW-0378">Hydrolase</keyword>
<protein>
    <recommendedName>
        <fullName evidence="3">chitinase</fullName>
        <ecNumber evidence="3">3.2.1.14</ecNumber>
    </recommendedName>
</protein>
<evidence type="ECO:0000256" key="3">
    <source>
        <dbReference type="ARBA" id="ARBA00012729"/>
    </source>
</evidence>
<evidence type="ECO:0000256" key="6">
    <source>
        <dbReference type="ARBA" id="ARBA00023024"/>
    </source>
</evidence>
<reference evidence="15 16" key="1">
    <citation type="submission" date="2020-01" db="EMBL/GenBank/DDBJ databases">
        <authorList>
            <person name="Gulvik C.A."/>
            <person name="Batra D.G."/>
        </authorList>
    </citation>
    <scope>NUCLEOTIDE SEQUENCE [LARGE SCALE GENOMIC DNA]</scope>
    <source>
        <strain evidence="15 16">W9323</strain>
    </source>
</reference>
<dbReference type="RefSeq" id="WP_173221597.1">
    <property type="nucleotide sequence ID" value="NZ_CP048104.1"/>
</dbReference>
<keyword evidence="8 10" id="KW-0326">Glycosidase</keyword>
<keyword evidence="9" id="KW-0624">Polysaccharide degradation</keyword>
<dbReference type="PROSITE" id="PS01095">
    <property type="entry name" value="GH18_1"/>
    <property type="match status" value="1"/>
</dbReference>
<sequence>MLSKRSVLFKGIVLCLTALLVLTLYPGLQSASAASSGPPGAVVISHTHWNNDGNYKIELNMWWGNNGTSWKLYENGKLVHEEELKDNSPQAQHASKEFTKKSGGTYTYKAELINSYGSVESNEVKLQVPGEGEVPDDDEPPTAPQNLSLDSKTANTVSLKWDASQDNIGVTGYNVYRNDVKIATVQTNSYKDTGLKADTEYDYFVESFDAKGNTSKPSNKLVVRTSKNGDDGNEEPRQKVIAYYPSWATYGRDYQIADIDASKVTHINYAFSNIANGEMVLGDSYADTDKAFPGDCWEPGCKRGNFNQLNKLKQKHPHVKTLISVGGWTWSNNFSDVALTDASRTKFADSAVRFVREYGFDGVDVDWEYPVEGGLVDGRPEDKQNFTLLLKKMKEKLDDAGKEDGKDYLLTIATGANPKYVQNTELDKVQAQLDWINIMTYDFHGGWDKVSGNNAPLYFDPDDPSSAPETSNVDAAVEGHLKAGVPKEKLIMGLPFYGRGWDGCAEANNGQYQECSNPAREGTWEPGIFDFSHLEEEYINKNGYTRYWNDKAKVPYLYNPATKTFISYDDEESIGYKTGYIKSKGLAGAMFWELSSDRNGTLLNKVYNDLK</sequence>
<evidence type="ECO:0000256" key="1">
    <source>
        <dbReference type="ARBA" id="ARBA00000822"/>
    </source>
</evidence>
<dbReference type="EC" id="3.2.1.14" evidence="3"/>
<dbReference type="GO" id="GO:0000272">
    <property type="term" value="P:polysaccharide catabolic process"/>
    <property type="evidence" value="ECO:0007669"/>
    <property type="project" value="UniProtKB-KW"/>
</dbReference>
<evidence type="ECO:0000256" key="9">
    <source>
        <dbReference type="ARBA" id="ARBA00023326"/>
    </source>
</evidence>
<dbReference type="GO" id="GO:0008843">
    <property type="term" value="F:endochitinase activity"/>
    <property type="evidence" value="ECO:0007669"/>
    <property type="project" value="UniProtKB-EC"/>
</dbReference>
<evidence type="ECO:0000256" key="10">
    <source>
        <dbReference type="RuleBase" id="RU000489"/>
    </source>
</evidence>
<dbReference type="InterPro" id="IPR036116">
    <property type="entry name" value="FN3_sf"/>
</dbReference>
<proteinExistence type="inferred from homology"/>
<keyword evidence="4 12" id="KW-0732">Signal</keyword>
<dbReference type="EMBL" id="CP048104">
    <property type="protein sequence ID" value="QKG84162.1"/>
    <property type="molecule type" value="Genomic_DNA"/>
</dbReference>
<evidence type="ECO:0000313" key="15">
    <source>
        <dbReference type="EMBL" id="QKG84162.1"/>
    </source>
</evidence>
<feature type="region of interest" description="Disordered" evidence="11">
    <location>
        <begin position="215"/>
        <end position="237"/>
    </location>
</feature>
<dbReference type="InterPro" id="IPR001223">
    <property type="entry name" value="Glyco_hydro18_cat"/>
</dbReference>
<dbReference type="InterPro" id="IPR001579">
    <property type="entry name" value="Glyco_hydro_18_chit_AS"/>
</dbReference>
<dbReference type="InterPro" id="IPR029070">
    <property type="entry name" value="Chitinase_insertion_sf"/>
</dbReference>
<dbReference type="Gene3D" id="3.10.50.10">
    <property type="match status" value="1"/>
</dbReference>
<feature type="chain" id="PRO_5028965883" description="chitinase" evidence="12">
    <location>
        <begin position="34"/>
        <end position="611"/>
    </location>
</feature>
<dbReference type="InterPro" id="IPR013783">
    <property type="entry name" value="Ig-like_fold"/>
</dbReference>
<evidence type="ECO:0000256" key="5">
    <source>
        <dbReference type="ARBA" id="ARBA00022801"/>
    </source>
</evidence>
<comment type="similarity">
    <text evidence="2">Belongs to the glycosyl hydrolase 18 family. Chitinase class II subfamily.</text>
</comment>
<dbReference type="FunFam" id="2.60.40.10:FF:001114">
    <property type="entry name" value="Chitinase A1"/>
    <property type="match status" value="1"/>
</dbReference>
<dbReference type="SMART" id="SM00636">
    <property type="entry name" value="Glyco_18"/>
    <property type="match status" value="1"/>
</dbReference>
<dbReference type="InterPro" id="IPR014756">
    <property type="entry name" value="Ig_E-set"/>
</dbReference>
<keyword evidence="6" id="KW-0146">Chitin degradation</keyword>
<dbReference type="InterPro" id="IPR017853">
    <property type="entry name" value="GH"/>
</dbReference>
<dbReference type="CDD" id="cd00063">
    <property type="entry name" value="FN3"/>
    <property type="match status" value="1"/>
</dbReference>
<dbReference type="SUPFAM" id="SSF49265">
    <property type="entry name" value="Fibronectin type III"/>
    <property type="match status" value="1"/>
</dbReference>
<keyword evidence="16" id="KW-1185">Reference proteome</keyword>
<dbReference type="InterPro" id="IPR000677">
    <property type="entry name" value="Chitinase-like"/>
</dbReference>
<dbReference type="Pfam" id="PF00704">
    <property type="entry name" value="Glyco_hydro_18"/>
    <property type="match status" value="1"/>
</dbReference>
<dbReference type="SMART" id="SM00060">
    <property type="entry name" value="FN3"/>
    <property type="match status" value="1"/>
</dbReference>
<feature type="signal peptide" evidence="12">
    <location>
        <begin position="1"/>
        <end position="33"/>
    </location>
</feature>
<dbReference type="CDD" id="cd06548">
    <property type="entry name" value="GH18_chitinase"/>
    <property type="match status" value="1"/>
</dbReference>
<dbReference type="Proteomes" id="UP000503088">
    <property type="component" value="Chromosome"/>
</dbReference>
<evidence type="ECO:0000259" key="14">
    <source>
        <dbReference type="PROSITE" id="PS51910"/>
    </source>
</evidence>
<evidence type="ECO:0000256" key="8">
    <source>
        <dbReference type="ARBA" id="ARBA00023295"/>
    </source>
</evidence>
<name>A0A7D3XQ62_9BACL</name>
<dbReference type="SUPFAM" id="SSF51445">
    <property type="entry name" value="(Trans)glycosidases"/>
    <property type="match status" value="1"/>
</dbReference>